<dbReference type="Proteomes" id="UP001166304">
    <property type="component" value="Unassembled WGS sequence"/>
</dbReference>
<sequence length="184" mass="19865">MTRRRALEGALGVAATAVAVPALSGVASAHFPAELDIDIQPDNAENFIDLAAHDAVRVAVHPSTFRNGDGETTTFDPTEETVRYRFGSRYAVRDGNGARPIDDGEVVQLDSGHGESHDALVLEFPVDETGLDGGEETAWLYWERDDSGDHGYAGVDSVRVYGTDGPNRELLDLLRQVLDGGREE</sequence>
<dbReference type="InterPro" id="IPR006311">
    <property type="entry name" value="TAT_signal"/>
</dbReference>
<dbReference type="EMBL" id="JAHQXE010000004">
    <property type="protein sequence ID" value="MBV0903021.1"/>
    <property type="molecule type" value="Genomic_DNA"/>
</dbReference>
<dbReference type="AlphaFoldDB" id="A0AA41G2D0"/>
<reference evidence="1" key="1">
    <citation type="submission" date="2021-06" db="EMBL/GenBank/DDBJ databases">
        <title>New haloarchaea isolates fom saline soil.</title>
        <authorList>
            <person name="Duran-Viseras A."/>
            <person name="Sanchez-Porro C.S."/>
            <person name="Ventosa A."/>
        </authorList>
    </citation>
    <scope>NUCLEOTIDE SEQUENCE</scope>
    <source>
        <strain evidence="1">JCM 18369</strain>
    </source>
</reference>
<protein>
    <submittedName>
        <fullName evidence="1">Uncharacterized protein</fullName>
    </submittedName>
</protein>
<dbReference type="PROSITE" id="PS51318">
    <property type="entry name" value="TAT"/>
    <property type="match status" value="1"/>
</dbReference>
<gene>
    <name evidence="1" type="ORF">KTS37_14595</name>
</gene>
<proteinExistence type="predicted"/>
<evidence type="ECO:0000313" key="1">
    <source>
        <dbReference type="EMBL" id="MBV0903021.1"/>
    </source>
</evidence>
<accession>A0AA41G2D0</accession>
<organism evidence="1 2">
    <name type="scientific">Haloarcula salina</name>
    <dbReference type="NCBI Taxonomy" id="1429914"/>
    <lineage>
        <taxon>Archaea</taxon>
        <taxon>Methanobacteriati</taxon>
        <taxon>Methanobacteriota</taxon>
        <taxon>Stenosarchaea group</taxon>
        <taxon>Halobacteria</taxon>
        <taxon>Halobacteriales</taxon>
        <taxon>Haloarculaceae</taxon>
        <taxon>Haloarcula</taxon>
    </lineage>
</organism>
<evidence type="ECO:0000313" key="2">
    <source>
        <dbReference type="Proteomes" id="UP001166304"/>
    </source>
</evidence>
<name>A0AA41G2D0_9EURY</name>
<comment type="caution">
    <text evidence="1">The sequence shown here is derived from an EMBL/GenBank/DDBJ whole genome shotgun (WGS) entry which is preliminary data.</text>
</comment>
<keyword evidence="2" id="KW-1185">Reference proteome</keyword>